<proteinExistence type="predicted"/>
<dbReference type="Proteomes" id="UP001141806">
    <property type="component" value="Unassembled WGS sequence"/>
</dbReference>
<reference evidence="2" key="1">
    <citation type="journal article" date="2023" name="Plant J.">
        <title>The genome of the king protea, Protea cynaroides.</title>
        <authorList>
            <person name="Chang J."/>
            <person name="Duong T.A."/>
            <person name="Schoeman C."/>
            <person name="Ma X."/>
            <person name="Roodt D."/>
            <person name="Barker N."/>
            <person name="Li Z."/>
            <person name="Van de Peer Y."/>
            <person name="Mizrachi E."/>
        </authorList>
    </citation>
    <scope>NUCLEOTIDE SEQUENCE</scope>
    <source>
        <tissue evidence="2">Young leaves</tissue>
    </source>
</reference>
<dbReference type="Pfam" id="PF03446">
    <property type="entry name" value="NAD_binding_2"/>
    <property type="match status" value="1"/>
</dbReference>
<evidence type="ECO:0000313" key="2">
    <source>
        <dbReference type="EMBL" id="KAJ4971567.1"/>
    </source>
</evidence>
<evidence type="ECO:0000259" key="1">
    <source>
        <dbReference type="Pfam" id="PF03446"/>
    </source>
</evidence>
<evidence type="ECO:0000313" key="3">
    <source>
        <dbReference type="Proteomes" id="UP001141806"/>
    </source>
</evidence>
<dbReference type="SUPFAM" id="SSF51735">
    <property type="entry name" value="NAD(P)-binding Rossmann-fold domains"/>
    <property type="match status" value="1"/>
</dbReference>
<comment type="caution">
    <text evidence="2">The sequence shown here is derived from an EMBL/GenBank/DDBJ whole genome shotgun (WGS) entry which is preliminary data.</text>
</comment>
<dbReference type="InterPro" id="IPR036291">
    <property type="entry name" value="NAD(P)-bd_dom_sf"/>
</dbReference>
<name>A0A9Q0KJB0_9MAGN</name>
<gene>
    <name evidence="2" type="ORF">NE237_004666</name>
</gene>
<dbReference type="EMBL" id="JAMYWD010000005">
    <property type="protein sequence ID" value="KAJ4971567.1"/>
    <property type="molecule type" value="Genomic_DNA"/>
</dbReference>
<protein>
    <recommendedName>
        <fullName evidence="1">6-phosphogluconate dehydrogenase NADP-binding domain-containing protein</fullName>
    </recommendedName>
</protein>
<feature type="domain" description="6-phosphogluconate dehydrogenase NADP-binding" evidence="1">
    <location>
        <begin position="2"/>
        <end position="71"/>
    </location>
</feature>
<dbReference type="GO" id="GO:0050661">
    <property type="term" value="F:NADP binding"/>
    <property type="evidence" value="ECO:0007669"/>
    <property type="project" value="InterPro"/>
</dbReference>
<dbReference type="PANTHER" id="PTHR43060">
    <property type="entry name" value="3-HYDROXYISOBUTYRATE DEHYDROGENASE-LIKE 1, MITOCHONDRIAL-RELATED"/>
    <property type="match status" value="1"/>
</dbReference>
<dbReference type="InterPro" id="IPR006115">
    <property type="entry name" value="6PGDH_NADP-bd"/>
</dbReference>
<dbReference type="AlphaFoldDB" id="A0A9Q0KJB0"/>
<organism evidence="2 3">
    <name type="scientific">Protea cynaroides</name>
    <dbReference type="NCBI Taxonomy" id="273540"/>
    <lineage>
        <taxon>Eukaryota</taxon>
        <taxon>Viridiplantae</taxon>
        <taxon>Streptophyta</taxon>
        <taxon>Embryophyta</taxon>
        <taxon>Tracheophyta</taxon>
        <taxon>Spermatophyta</taxon>
        <taxon>Magnoliopsida</taxon>
        <taxon>Proteales</taxon>
        <taxon>Proteaceae</taxon>
        <taxon>Protea</taxon>
    </lineage>
</organism>
<dbReference type="Gene3D" id="3.40.50.720">
    <property type="entry name" value="NAD(P)-binding Rossmann-like Domain"/>
    <property type="match status" value="1"/>
</dbReference>
<keyword evidence="3" id="KW-1185">Reference proteome</keyword>
<sequence>MVQPLLDMGARYAPSPLKVAAYLDVVFSIVGYPFDVQFVLIGSSRALQGLLPRRHLVDMTTSDPSLAVELKMREQLQNDLPRDFESSPFLGRLRQPSLLLYQRSVIKLQKVKLGF</sequence>
<accession>A0A9Q0KJB0</accession>
<dbReference type="OrthoDB" id="435038at2759"/>
<dbReference type="PANTHER" id="PTHR43060:SF15">
    <property type="entry name" value="3-HYDROXYISOBUTYRATE DEHYDROGENASE-LIKE 1, MITOCHONDRIAL-RELATED"/>
    <property type="match status" value="1"/>
</dbReference>